<name>A0ABQ5N7Z6_9CLOT</name>
<dbReference type="Pfam" id="PF07155">
    <property type="entry name" value="ECF-ribofla_trS"/>
    <property type="match status" value="1"/>
</dbReference>
<keyword evidence="5" id="KW-1185">Reference proteome</keyword>
<dbReference type="Gene3D" id="1.10.1760.20">
    <property type="match status" value="1"/>
</dbReference>
<proteinExistence type="predicted"/>
<reference evidence="4 5" key="1">
    <citation type="journal article" date="2024" name="Int. J. Syst. Evol. Microbiol.">
        <title>Clostridium omnivorum sp. nov., isolated from anoxic soil under the treatment of reductive soil disinfestation.</title>
        <authorList>
            <person name="Ueki A."/>
            <person name="Tonouchi A."/>
            <person name="Kaku N."/>
            <person name="Honma S."/>
            <person name="Ueki K."/>
        </authorList>
    </citation>
    <scope>NUCLEOTIDE SEQUENCE [LARGE SCALE GENOMIC DNA]</scope>
    <source>
        <strain evidence="4 5">E14</strain>
    </source>
</reference>
<evidence type="ECO:0000256" key="3">
    <source>
        <dbReference type="SAM" id="Phobius"/>
    </source>
</evidence>
<feature type="transmembrane region" description="Helical" evidence="3">
    <location>
        <begin position="20"/>
        <end position="38"/>
    </location>
</feature>
<dbReference type="EMBL" id="BRXR01000001">
    <property type="protein sequence ID" value="GLC31358.1"/>
    <property type="molecule type" value="Genomic_DNA"/>
</dbReference>
<feature type="transmembrane region" description="Helical" evidence="3">
    <location>
        <begin position="115"/>
        <end position="142"/>
    </location>
</feature>
<evidence type="ECO:0000313" key="4">
    <source>
        <dbReference type="EMBL" id="GLC31358.1"/>
    </source>
</evidence>
<comment type="caution">
    <text evidence="4">The sequence shown here is derived from an EMBL/GenBank/DDBJ whole genome shotgun (WGS) entry which is preliminary data.</text>
</comment>
<dbReference type="PANTHER" id="PTHR37815">
    <property type="entry name" value="UPF0397 PROTEIN BC_2624-RELATED"/>
    <property type="match status" value="1"/>
</dbReference>
<keyword evidence="3" id="KW-0472">Membrane</keyword>
<gene>
    <name evidence="4" type="ORF">bsdE14_27680</name>
</gene>
<dbReference type="PANTHER" id="PTHR37815:SF3">
    <property type="entry name" value="UPF0397 PROTEIN SPR0429"/>
    <property type="match status" value="1"/>
</dbReference>
<feature type="transmembrane region" description="Helical" evidence="3">
    <location>
        <begin position="80"/>
        <end position="103"/>
    </location>
</feature>
<evidence type="ECO:0000256" key="1">
    <source>
        <dbReference type="ARBA" id="ARBA00022692"/>
    </source>
</evidence>
<feature type="transmembrane region" description="Helical" evidence="3">
    <location>
        <begin position="148"/>
        <end position="169"/>
    </location>
</feature>
<keyword evidence="2 3" id="KW-1133">Transmembrane helix</keyword>
<dbReference type="Proteomes" id="UP001208567">
    <property type="component" value="Unassembled WGS sequence"/>
</dbReference>
<dbReference type="InterPro" id="IPR009825">
    <property type="entry name" value="ECF_substrate-spec-like"/>
</dbReference>
<sequence length="175" mass="18897">MEERKEVMASAIKVSDIAKVGVMAALIYVATWLIHIPIGEKAVLHLGDSMVFTAAIILGKKKAGVASAIGMCLFDVLSPYAIWAPFTFVIKGLMGYLAGWIAYRNDYEGNNSLNNILAFTVAGIWMIVGYYFAGAFIYHSFIIALNDILGNVIQVVGGAVIAIPLARLLKKANVK</sequence>
<organism evidence="4 5">
    <name type="scientific">Clostridium omnivorum</name>
    <dbReference type="NCBI Taxonomy" id="1604902"/>
    <lineage>
        <taxon>Bacteria</taxon>
        <taxon>Bacillati</taxon>
        <taxon>Bacillota</taxon>
        <taxon>Clostridia</taxon>
        <taxon>Eubacteriales</taxon>
        <taxon>Clostridiaceae</taxon>
        <taxon>Clostridium</taxon>
    </lineage>
</organism>
<evidence type="ECO:0000313" key="5">
    <source>
        <dbReference type="Proteomes" id="UP001208567"/>
    </source>
</evidence>
<accession>A0ABQ5N7Z6</accession>
<protein>
    <submittedName>
        <fullName evidence="4">Membrane protein</fullName>
    </submittedName>
</protein>
<keyword evidence="1 3" id="KW-0812">Transmembrane</keyword>
<evidence type="ECO:0000256" key="2">
    <source>
        <dbReference type="ARBA" id="ARBA00022989"/>
    </source>
</evidence>
<dbReference type="RefSeq" id="WP_264850641.1">
    <property type="nucleotide sequence ID" value="NZ_BRXR01000001.1"/>
</dbReference>